<sequence length="41" mass="4679">MAVTNEHLYKLATDGLRTLGLAYKELSESDYNRWAQKLHAA</sequence>
<organism evidence="1 2">
    <name type="scientific">Rotaria sordida</name>
    <dbReference type="NCBI Taxonomy" id="392033"/>
    <lineage>
        <taxon>Eukaryota</taxon>
        <taxon>Metazoa</taxon>
        <taxon>Spiralia</taxon>
        <taxon>Gnathifera</taxon>
        <taxon>Rotifera</taxon>
        <taxon>Eurotatoria</taxon>
        <taxon>Bdelloidea</taxon>
        <taxon>Philodinida</taxon>
        <taxon>Philodinidae</taxon>
        <taxon>Rotaria</taxon>
    </lineage>
</organism>
<evidence type="ECO:0000313" key="1">
    <source>
        <dbReference type="EMBL" id="CAF4285536.1"/>
    </source>
</evidence>
<name>A0A820GVB5_9BILA</name>
<dbReference type="SUPFAM" id="SSF81660">
    <property type="entry name" value="Metal cation-transporting ATPase, ATP-binding domain N"/>
    <property type="match status" value="1"/>
</dbReference>
<evidence type="ECO:0000313" key="2">
    <source>
        <dbReference type="Proteomes" id="UP000663823"/>
    </source>
</evidence>
<comment type="caution">
    <text evidence="1">The sequence shown here is derived from an EMBL/GenBank/DDBJ whole genome shotgun (WGS) entry which is preliminary data.</text>
</comment>
<protein>
    <submittedName>
        <fullName evidence="1">Uncharacterized protein</fullName>
    </submittedName>
</protein>
<dbReference type="GO" id="GO:0000166">
    <property type="term" value="F:nucleotide binding"/>
    <property type="evidence" value="ECO:0007669"/>
    <property type="project" value="InterPro"/>
</dbReference>
<feature type="non-terminal residue" evidence="1">
    <location>
        <position position="1"/>
    </location>
</feature>
<proteinExistence type="predicted"/>
<dbReference type="AlphaFoldDB" id="A0A820GVB5"/>
<accession>A0A820GVB5</accession>
<dbReference type="EMBL" id="CAJOAX010042343">
    <property type="protein sequence ID" value="CAF4285536.1"/>
    <property type="molecule type" value="Genomic_DNA"/>
</dbReference>
<dbReference type="InterPro" id="IPR023299">
    <property type="entry name" value="ATPase_P-typ_cyto_dom_N"/>
</dbReference>
<gene>
    <name evidence="1" type="ORF">OTI717_LOCUS41558</name>
</gene>
<reference evidence="1" key="1">
    <citation type="submission" date="2021-02" db="EMBL/GenBank/DDBJ databases">
        <authorList>
            <person name="Nowell W R."/>
        </authorList>
    </citation>
    <scope>NUCLEOTIDE SEQUENCE</scope>
</reference>
<dbReference type="Gene3D" id="3.40.1110.10">
    <property type="entry name" value="Calcium-transporting ATPase, cytoplasmic domain N"/>
    <property type="match status" value="1"/>
</dbReference>
<dbReference type="Proteomes" id="UP000663823">
    <property type="component" value="Unassembled WGS sequence"/>
</dbReference>